<dbReference type="InterPro" id="IPR001810">
    <property type="entry name" value="F-box_dom"/>
</dbReference>
<dbReference type="InterPro" id="IPR036047">
    <property type="entry name" value="F-box-like_dom_sf"/>
</dbReference>
<dbReference type="SUPFAM" id="SSF81383">
    <property type="entry name" value="F-box domain"/>
    <property type="match status" value="1"/>
</dbReference>
<accession>A0A9P4U5C5</accession>
<evidence type="ECO:0000313" key="4">
    <source>
        <dbReference type="Proteomes" id="UP000799764"/>
    </source>
</evidence>
<feature type="compositionally biased region" description="Basic residues" evidence="1">
    <location>
        <begin position="45"/>
        <end position="55"/>
    </location>
</feature>
<feature type="region of interest" description="Disordered" evidence="1">
    <location>
        <begin position="42"/>
        <end position="75"/>
    </location>
</feature>
<organism evidence="3 4">
    <name type="scientific">Karstenula rhodostoma CBS 690.94</name>
    <dbReference type="NCBI Taxonomy" id="1392251"/>
    <lineage>
        <taxon>Eukaryota</taxon>
        <taxon>Fungi</taxon>
        <taxon>Dikarya</taxon>
        <taxon>Ascomycota</taxon>
        <taxon>Pezizomycotina</taxon>
        <taxon>Dothideomycetes</taxon>
        <taxon>Pleosporomycetidae</taxon>
        <taxon>Pleosporales</taxon>
        <taxon>Massarineae</taxon>
        <taxon>Didymosphaeriaceae</taxon>
        <taxon>Karstenula</taxon>
    </lineage>
</organism>
<keyword evidence="4" id="KW-1185">Reference proteome</keyword>
<dbReference type="Proteomes" id="UP000799764">
    <property type="component" value="Unassembled WGS sequence"/>
</dbReference>
<dbReference type="CDD" id="cd09917">
    <property type="entry name" value="F-box_SF"/>
    <property type="match status" value="1"/>
</dbReference>
<evidence type="ECO:0000313" key="3">
    <source>
        <dbReference type="EMBL" id="KAF2438904.1"/>
    </source>
</evidence>
<dbReference type="OrthoDB" id="5422579at2759"/>
<dbReference type="PROSITE" id="PS50181">
    <property type="entry name" value="FBOX"/>
    <property type="match status" value="1"/>
</dbReference>
<dbReference type="InterPro" id="IPR032675">
    <property type="entry name" value="LRR_dom_sf"/>
</dbReference>
<sequence>MEECKNQLLAGIATSMGTDAQETLSPAEQAEIENIMNDTIPGIRGRYRHGARPPQKRLQQSPVLGRPRVQSNPNDAPMLKLPVEILLDMVQYLSRTDVANFRLVCNGFANAATERLFKTLPFDASKSSMNRVSHVSNSQTLSRYVRTLVWDANVSITQCVGLDWHCHEDNLPFRDVIRAYRKYYGLGRAPPFTLRQLKEIKEASREFWVNQSNRYTVGERTLGNHLLPPRTLVTQLGEFPRLDKIHLVQGDYSMLGDKVVFDEPKYKYYSRSGMERFVALEKSGGPGARAFADLMEALTAESFPGASLKIRVHSLDYSVFMDEPFLRTPHIPWKSGRAVPCISSLHLTIHSDHQLSIPEESSMFNYAARLARMLTKFPNLETLSLEFEKLDVLPSFSGAFVNRIVPNTVSNTFHMLRKLKLKNMDATEDVIMRLVKNHALTLRCLRLHNICLRVGPTRTRTRTNKNCLVRLFNDLQAVMPRLHLNDIRLSGRWVDESHIRGCTIRRVWDFDAGLGEQVVNFLFHGGTNPLDPSKLPEGRVFAEERFASPVSISWNSAQDVTLYFLGEWNNPSQEGLVTERTSLGSDGWTLYPEHELDH</sequence>
<gene>
    <name evidence="3" type="ORF">P171DRAFT_158224</name>
</gene>
<dbReference type="Gene3D" id="3.80.10.10">
    <property type="entry name" value="Ribonuclease Inhibitor"/>
    <property type="match status" value="1"/>
</dbReference>
<comment type="caution">
    <text evidence="3">The sequence shown here is derived from an EMBL/GenBank/DDBJ whole genome shotgun (WGS) entry which is preliminary data.</text>
</comment>
<name>A0A9P4U5C5_9PLEO</name>
<dbReference type="AlphaFoldDB" id="A0A9P4U5C5"/>
<evidence type="ECO:0000259" key="2">
    <source>
        <dbReference type="PROSITE" id="PS50181"/>
    </source>
</evidence>
<reference evidence="3" key="1">
    <citation type="journal article" date="2020" name="Stud. Mycol.">
        <title>101 Dothideomycetes genomes: a test case for predicting lifestyles and emergence of pathogens.</title>
        <authorList>
            <person name="Haridas S."/>
            <person name="Albert R."/>
            <person name="Binder M."/>
            <person name="Bloem J."/>
            <person name="Labutti K."/>
            <person name="Salamov A."/>
            <person name="Andreopoulos B."/>
            <person name="Baker S."/>
            <person name="Barry K."/>
            <person name="Bills G."/>
            <person name="Bluhm B."/>
            <person name="Cannon C."/>
            <person name="Castanera R."/>
            <person name="Culley D."/>
            <person name="Daum C."/>
            <person name="Ezra D."/>
            <person name="Gonzalez J."/>
            <person name="Henrissat B."/>
            <person name="Kuo A."/>
            <person name="Liang C."/>
            <person name="Lipzen A."/>
            <person name="Lutzoni F."/>
            <person name="Magnuson J."/>
            <person name="Mondo S."/>
            <person name="Nolan M."/>
            <person name="Ohm R."/>
            <person name="Pangilinan J."/>
            <person name="Park H.-J."/>
            <person name="Ramirez L."/>
            <person name="Alfaro M."/>
            <person name="Sun H."/>
            <person name="Tritt A."/>
            <person name="Yoshinaga Y."/>
            <person name="Zwiers L.-H."/>
            <person name="Turgeon B."/>
            <person name="Goodwin S."/>
            <person name="Spatafora J."/>
            <person name="Crous P."/>
            <person name="Grigoriev I."/>
        </authorList>
    </citation>
    <scope>NUCLEOTIDE SEQUENCE</scope>
    <source>
        <strain evidence="3">CBS 690.94</strain>
    </source>
</reference>
<feature type="domain" description="F-box" evidence="2">
    <location>
        <begin position="75"/>
        <end position="120"/>
    </location>
</feature>
<proteinExistence type="predicted"/>
<evidence type="ECO:0000256" key="1">
    <source>
        <dbReference type="SAM" id="MobiDB-lite"/>
    </source>
</evidence>
<dbReference type="Pfam" id="PF12937">
    <property type="entry name" value="F-box-like"/>
    <property type="match status" value="1"/>
</dbReference>
<protein>
    <recommendedName>
        <fullName evidence="2">F-box domain-containing protein</fullName>
    </recommendedName>
</protein>
<dbReference type="EMBL" id="MU001511">
    <property type="protein sequence ID" value="KAF2438904.1"/>
    <property type="molecule type" value="Genomic_DNA"/>
</dbReference>